<keyword evidence="4" id="KW-1185">Reference proteome</keyword>
<accession>J3QMS9</accession>
<reference evidence="2 4" key="2">
    <citation type="journal article" date="2011" name="PLoS Biol.">
        <title>Modernizing reference genome assemblies.</title>
        <authorList>
            <person name="Church D.M."/>
            <person name="Schneider V.A."/>
            <person name="Graves T."/>
            <person name="Auger K."/>
            <person name="Cunningham F."/>
            <person name="Bouk N."/>
            <person name="Chen H.C."/>
            <person name="Agarwala R."/>
            <person name="McLaren W.M."/>
            <person name="Ritchie G.R."/>
            <person name="Albracht D."/>
            <person name="Kremitzki M."/>
            <person name="Rock S."/>
            <person name="Kotkiewicz H."/>
            <person name="Kremitzki C."/>
            <person name="Wollam A."/>
            <person name="Trani L."/>
            <person name="Fulton L."/>
            <person name="Fulton R."/>
            <person name="Matthews L."/>
            <person name="Whitehead S."/>
            <person name="Chow W."/>
            <person name="Torrance J."/>
            <person name="Dunn M."/>
            <person name="Harden G."/>
            <person name="Threadgold G."/>
            <person name="Wood J."/>
            <person name="Collins J."/>
            <person name="Heath P."/>
            <person name="Griffiths G."/>
            <person name="Pelan S."/>
            <person name="Grafham D."/>
            <person name="Eichler E.E."/>
            <person name="Weinstock G."/>
            <person name="Mardis E.R."/>
            <person name="Wilson R.K."/>
            <person name="Howe K."/>
            <person name="Flicek P."/>
            <person name="Hubbard T."/>
        </authorList>
    </citation>
    <scope>NUCLEOTIDE SEQUENCE [LARGE SCALE GENOMIC DNA]</scope>
    <source>
        <strain evidence="2 4">C57BL/6J</strain>
    </source>
</reference>
<feature type="region of interest" description="Disordered" evidence="1">
    <location>
        <begin position="75"/>
        <end position="113"/>
    </location>
</feature>
<dbReference type="UCSC" id="uc029wgd.1">
    <property type="organism name" value="mouse"/>
</dbReference>
<feature type="compositionally biased region" description="Basic and acidic residues" evidence="1">
    <location>
        <begin position="1"/>
        <end position="13"/>
    </location>
</feature>
<dbReference type="BioGRID-ORCS" id="381994">
    <property type="hits" value="0 hits in 76 CRISPR screens"/>
</dbReference>
<gene>
    <name evidence="2 3" type="primary">E030018B13Rik</name>
</gene>
<feature type="region of interest" description="Disordered" evidence="1">
    <location>
        <begin position="1"/>
        <end position="20"/>
    </location>
</feature>
<protein>
    <submittedName>
        <fullName evidence="2">RIKEN cDNA E030018B13 gene</fullName>
    </submittedName>
</protein>
<dbReference type="PaxDb" id="10090-ENSMUSP00000136435"/>
<dbReference type="MGI" id="MGI:2686543">
    <property type="gene designation" value="E030018B13Rik"/>
</dbReference>
<dbReference type="InParanoid" id="J3QMS9"/>
<dbReference type="KEGG" id="mmu:381994"/>
<dbReference type="GeneTree" id="ENSGT00860000135847"/>
<dbReference type="HOGENOM" id="CLU_2132721_0_0_1"/>
<dbReference type="AlphaFoldDB" id="J3QMS9"/>
<reference evidence="2" key="3">
    <citation type="submission" date="2025-08" db="UniProtKB">
        <authorList>
            <consortium name="Ensembl"/>
        </authorList>
    </citation>
    <scope>IDENTIFICATION</scope>
    <source>
        <strain evidence="2">C57BL/6J</strain>
    </source>
</reference>
<sequence length="113" mass="12236">MEARDADRGDLKQGSDMTDSVFSTHAGCAGAHEAEGYPAEWSCITSVSGDGSQAQQSTCSTDEVYPFGHTRSQCAQGFSQDEGQTKKEQKGVRKHWPHTSTVHTQPSNHPELP</sequence>
<evidence type="ECO:0000313" key="3">
    <source>
        <dbReference type="MGI" id="MGI:2686543"/>
    </source>
</evidence>
<reference evidence="2" key="4">
    <citation type="submission" date="2025-09" db="UniProtKB">
        <authorList>
            <consortium name="Ensembl"/>
        </authorList>
    </citation>
    <scope>IDENTIFICATION</scope>
    <source>
        <strain evidence="2">C57BL/6J</strain>
    </source>
</reference>
<name>J3QMS9_MOUSE</name>
<proteinExistence type="predicted"/>
<dbReference type="Ensembl" id="ENSMUST00000177638.2">
    <property type="protein sequence ID" value="ENSMUSP00000136435.2"/>
    <property type="gene ID" value="ENSMUSG00000095061.2"/>
</dbReference>
<dbReference type="Bgee" id="ENSMUSG00000095061">
    <property type="expression patterns" value="Expressed in blastoderm cell in morula and 20 other cell types or tissues"/>
</dbReference>
<dbReference type="VEuPathDB" id="HostDB:ENSMUSG00000095061"/>
<feature type="compositionally biased region" description="Polar residues" evidence="1">
    <location>
        <begin position="98"/>
        <end position="113"/>
    </location>
</feature>
<dbReference type="RefSeq" id="NP_001243240.1">
    <property type="nucleotide sequence ID" value="NM_001256311.1"/>
</dbReference>
<organism evidence="2 4">
    <name type="scientific">Mus musculus</name>
    <name type="common">Mouse</name>
    <dbReference type="NCBI Taxonomy" id="10090"/>
    <lineage>
        <taxon>Eukaryota</taxon>
        <taxon>Metazoa</taxon>
        <taxon>Chordata</taxon>
        <taxon>Craniata</taxon>
        <taxon>Vertebrata</taxon>
        <taxon>Euteleostomi</taxon>
        <taxon>Mammalia</taxon>
        <taxon>Eutheria</taxon>
        <taxon>Euarchontoglires</taxon>
        <taxon>Glires</taxon>
        <taxon>Rodentia</taxon>
        <taxon>Myomorpha</taxon>
        <taxon>Muroidea</taxon>
        <taxon>Muridae</taxon>
        <taxon>Murinae</taxon>
        <taxon>Mus</taxon>
        <taxon>Mus</taxon>
    </lineage>
</organism>
<dbReference type="GeneID" id="381994"/>
<reference evidence="2 4" key="1">
    <citation type="journal article" date="2009" name="PLoS Biol.">
        <title>Lineage-specific biology revealed by a finished genome assembly of the mouse.</title>
        <authorList>
            <consortium name="Mouse Genome Sequencing Consortium"/>
            <person name="Church D.M."/>
            <person name="Goodstadt L."/>
            <person name="Hillier L.W."/>
            <person name="Zody M.C."/>
            <person name="Goldstein S."/>
            <person name="She X."/>
            <person name="Bult C.J."/>
            <person name="Agarwala R."/>
            <person name="Cherry J.L."/>
            <person name="DiCuccio M."/>
            <person name="Hlavina W."/>
            <person name="Kapustin Y."/>
            <person name="Meric P."/>
            <person name="Maglott D."/>
            <person name="Birtle Z."/>
            <person name="Marques A.C."/>
            <person name="Graves T."/>
            <person name="Zhou S."/>
            <person name="Teague B."/>
            <person name="Potamousis K."/>
            <person name="Churas C."/>
            <person name="Place M."/>
            <person name="Herschleb J."/>
            <person name="Runnheim R."/>
            <person name="Forrest D."/>
            <person name="Amos-Landgraf J."/>
            <person name="Schwartz D.C."/>
            <person name="Cheng Z."/>
            <person name="Lindblad-Toh K."/>
            <person name="Eichler E.E."/>
            <person name="Ponting C.P."/>
        </authorList>
    </citation>
    <scope>NUCLEOTIDE SEQUENCE [LARGE SCALE GENOMIC DNA]</scope>
    <source>
        <strain evidence="2 4">C57BL/6J</strain>
    </source>
</reference>
<dbReference type="STRING" id="10090.ENSMUSP00000136435"/>
<evidence type="ECO:0000256" key="1">
    <source>
        <dbReference type="SAM" id="MobiDB-lite"/>
    </source>
</evidence>
<dbReference type="RNAct" id="J3QMS9">
    <property type="molecule type" value="protein"/>
</dbReference>
<dbReference type="AGR" id="MGI:2686543"/>
<dbReference type="Proteomes" id="UP000000589">
    <property type="component" value="Chromosome 7"/>
</dbReference>
<evidence type="ECO:0000313" key="4">
    <source>
        <dbReference type="Proteomes" id="UP000000589"/>
    </source>
</evidence>
<evidence type="ECO:0000313" key="2">
    <source>
        <dbReference type="Ensembl" id="ENSMUSP00000136435.2"/>
    </source>
</evidence>